<proteinExistence type="predicted"/>
<dbReference type="AlphaFoldDB" id="A0A9P8RL94"/>
<dbReference type="SUPFAM" id="SSF56112">
    <property type="entry name" value="Protein kinase-like (PK-like)"/>
    <property type="match status" value="1"/>
</dbReference>
<feature type="domain" description="Aminoglycoside phosphotransferase" evidence="2">
    <location>
        <begin position="63"/>
        <end position="252"/>
    </location>
</feature>
<name>A0A9P8RL94_9PEZI</name>
<dbReference type="RefSeq" id="XP_045951889.1">
    <property type="nucleotide sequence ID" value="XM_046108380.1"/>
</dbReference>
<dbReference type="Pfam" id="PF01636">
    <property type="entry name" value="APH"/>
    <property type="match status" value="1"/>
</dbReference>
<organism evidence="3 4">
    <name type="scientific">Truncatella angustata</name>
    <dbReference type="NCBI Taxonomy" id="152316"/>
    <lineage>
        <taxon>Eukaryota</taxon>
        <taxon>Fungi</taxon>
        <taxon>Dikarya</taxon>
        <taxon>Ascomycota</taxon>
        <taxon>Pezizomycotina</taxon>
        <taxon>Sordariomycetes</taxon>
        <taxon>Xylariomycetidae</taxon>
        <taxon>Amphisphaeriales</taxon>
        <taxon>Sporocadaceae</taxon>
        <taxon>Truncatella</taxon>
    </lineage>
</organism>
<dbReference type="PANTHER" id="PTHR21310">
    <property type="entry name" value="AMINOGLYCOSIDE PHOSPHOTRANSFERASE-RELATED-RELATED"/>
    <property type="match status" value="1"/>
</dbReference>
<protein>
    <submittedName>
        <fullName evidence="3">Kinase-like domain-containing protein</fullName>
    </submittedName>
</protein>
<dbReference type="PANTHER" id="PTHR21310:SF54">
    <property type="entry name" value="AMINOGLYCOSIDE PHOSPHOTRANSFERASE DOMAIN-CONTAINING PROTEIN"/>
    <property type="match status" value="1"/>
</dbReference>
<feature type="region of interest" description="Disordered" evidence="1">
    <location>
        <begin position="20"/>
        <end position="41"/>
    </location>
</feature>
<gene>
    <name evidence="3" type="ORF">BKA67DRAFT_664459</name>
</gene>
<dbReference type="EMBL" id="JAGPXC010000011">
    <property type="protein sequence ID" value="KAH6645375.1"/>
    <property type="molecule type" value="Genomic_DNA"/>
</dbReference>
<reference evidence="3" key="1">
    <citation type="journal article" date="2021" name="Nat. Commun.">
        <title>Genetic determinants of endophytism in the Arabidopsis root mycobiome.</title>
        <authorList>
            <person name="Mesny F."/>
            <person name="Miyauchi S."/>
            <person name="Thiergart T."/>
            <person name="Pickel B."/>
            <person name="Atanasova L."/>
            <person name="Karlsson M."/>
            <person name="Huettel B."/>
            <person name="Barry K.W."/>
            <person name="Haridas S."/>
            <person name="Chen C."/>
            <person name="Bauer D."/>
            <person name="Andreopoulos W."/>
            <person name="Pangilinan J."/>
            <person name="LaButti K."/>
            <person name="Riley R."/>
            <person name="Lipzen A."/>
            <person name="Clum A."/>
            <person name="Drula E."/>
            <person name="Henrissat B."/>
            <person name="Kohler A."/>
            <person name="Grigoriev I.V."/>
            <person name="Martin F.M."/>
            <person name="Hacquard S."/>
        </authorList>
    </citation>
    <scope>NUCLEOTIDE SEQUENCE</scope>
    <source>
        <strain evidence="3">MPI-SDFR-AT-0073</strain>
    </source>
</reference>
<comment type="caution">
    <text evidence="3">The sequence shown here is derived from an EMBL/GenBank/DDBJ whole genome shotgun (WGS) entry which is preliminary data.</text>
</comment>
<feature type="compositionally biased region" description="Polar residues" evidence="1">
    <location>
        <begin position="30"/>
        <end position="39"/>
    </location>
</feature>
<dbReference type="GO" id="GO:0016301">
    <property type="term" value="F:kinase activity"/>
    <property type="evidence" value="ECO:0007669"/>
    <property type="project" value="UniProtKB-KW"/>
</dbReference>
<keyword evidence="4" id="KW-1185">Reference proteome</keyword>
<evidence type="ECO:0000313" key="3">
    <source>
        <dbReference type="EMBL" id="KAH6645375.1"/>
    </source>
</evidence>
<accession>A0A9P8RL94</accession>
<dbReference type="OrthoDB" id="5404599at2759"/>
<dbReference type="Proteomes" id="UP000758603">
    <property type="component" value="Unassembled WGS sequence"/>
</dbReference>
<evidence type="ECO:0000313" key="4">
    <source>
        <dbReference type="Proteomes" id="UP000758603"/>
    </source>
</evidence>
<dbReference type="GeneID" id="70137271"/>
<keyword evidence="3" id="KW-0418">Kinase</keyword>
<dbReference type="InterPro" id="IPR051678">
    <property type="entry name" value="AGP_Transferase"/>
</dbReference>
<dbReference type="Gene3D" id="3.90.1200.10">
    <property type="match status" value="1"/>
</dbReference>
<sequence>MEILHESSFFRETRAPALPEPEEVRKLNRLSGNDGSTSFDRPPPVIIPSLGLVVKYGGNVTIAEAQTQVMVYERLNGQVPVPEVYGWAKDGDQRFIYMSLVEGDQLNTRWSDLSEGERQAVCQELRKMVEAWKAVEQDGDCRYLGCLGKRPFNEVCLKDYAALVGPFEGVDAVQQFHNVCGIEIHDEIPIHFTHADITPVNILLGPGPQPKVAAILDWGQAGWYPMYWEYCKAHRVTLEPEDFDAASQNAWSERYLPLVVDPVDLEKYYLPWLRFCLSKGF</sequence>
<evidence type="ECO:0000259" key="2">
    <source>
        <dbReference type="Pfam" id="PF01636"/>
    </source>
</evidence>
<dbReference type="InterPro" id="IPR002575">
    <property type="entry name" value="Aminoglycoside_PTrfase"/>
</dbReference>
<keyword evidence="3" id="KW-0808">Transferase</keyword>
<dbReference type="InterPro" id="IPR011009">
    <property type="entry name" value="Kinase-like_dom_sf"/>
</dbReference>
<evidence type="ECO:0000256" key="1">
    <source>
        <dbReference type="SAM" id="MobiDB-lite"/>
    </source>
</evidence>